<comment type="caution">
    <text evidence="2">The sequence shown here is derived from an EMBL/GenBank/DDBJ whole genome shotgun (WGS) entry which is preliminary data.</text>
</comment>
<sequence>MALGNPRASERAPPVAKAALRQTPAQVAEPNRTHDSVKKRPTDTSPEASAANTTDINSELPLPSTSKKPKILDDKMSQY</sequence>
<feature type="compositionally biased region" description="Polar residues" evidence="1">
    <location>
        <begin position="43"/>
        <end position="57"/>
    </location>
</feature>
<gene>
    <name evidence="2" type="ORF">EVAR_89371_1</name>
</gene>
<keyword evidence="3" id="KW-1185">Reference proteome</keyword>
<accession>A0A4C1ZS60</accession>
<evidence type="ECO:0000313" key="3">
    <source>
        <dbReference type="Proteomes" id="UP000299102"/>
    </source>
</evidence>
<dbReference type="Proteomes" id="UP000299102">
    <property type="component" value="Unassembled WGS sequence"/>
</dbReference>
<name>A0A4C1ZS60_EUMVA</name>
<dbReference type="OrthoDB" id="6159213at2759"/>
<protein>
    <submittedName>
        <fullName evidence="2">Uncharacterized protein</fullName>
    </submittedName>
</protein>
<feature type="compositionally biased region" description="Basic and acidic residues" evidence="1">
    <location>
        <begin position="70"/>
        <end position="79"/>
    </location>
</feature>
<dbReference type="AlphaFoldDB" id="A0A4C1ZS60"/>
<proteinExistence type="predicted"/>
<dbReference type="EMBL" id="BGZK01002069">
    <property type="protein sequence ID" value="GBP90252.1"/>
    <property type="molecule type" value="Genomic_DNA"/>
</dbReference>
<organism evidence="2 3">
    <name type="scientific">Eumeta variegata</name>
    <name type="common">Bagworm moth</name>
    <name type="synonym">Eumeta japonica</name>
    <dbReference type="NCBI Taxonomy" id="151549"/>
    <lineage>
        <taxon>Eukaryota</taxon>
        <taxon>Metazoa</taxon>
        <taxon>Ecdysozoa</taxon>
        <taxon>Arthropoda</taxon>
        <taxon>Hexapoda</taxon>
        <taxon>Insecta</taxon>
        <taxon>Pterygota</taxon>
        <taxon>Neoptera</taxon>
        <taxon>Endopterygota</taxon>
        <taxon>Lepidoptera</taxon>
        <taxon>Glossata</taxon>
        <taxon>Ditrysia</taxon>
        <taxon>Tineoidea</taxon>
        <taxon>Psychidae</taxon>
        <taxon>Oiketicinae</taxon>
        <taxon>Eumeta</taxon>
    </lineage>
</organism>
<evidence type="ECO:0000313" key="2">
    <source>
        <dbReference type="EMBL" id="GBP90252.1"/>
    </source>
</evidence>
<reference evidence="2 3" key="1">
    <citation type="journal article" date="2019" name="Commun. Biol.">
        <title>The bagworm genome reveals a unique fibroin gene that provides high tensile strength.</title>
        <authorList>
            <person name="Kono N."/>
            <person name="Nakamura H."/>
            <person name="Ohtoshi R."/>
            <person name="Tomita M."/>
            <person name="Numata K."/>
            <person name="Arakawa K."/>
        </authorList>
    </citation>
    <scope>NUCLEOTIDE SEQUENCE [LARGE SCALE GENOMIC DNA]</scope>
</reference>
<feature type="compositionally biased region" description="Basic and acidic residues" evidence="1">
    <location>
        <begin position="31"/>
        <end position="42"/>
    </location>
</feature>
<evidence type="ECO:0000256" key="1">
    <source>
        <dbReference type="SAM" id="MobiDB-lite"/>
    </source>
</evidence>
<feature type="region of interest" description="Disordered" evidence="1">
    <location>
        <begin position="1"/>
        <end position="79"/>
    </location>
</feature>